<evidence type="ECO:0000313" key="5">
    <source>
        <dbReference type="Proteomes" id="UP001157186"/>
    </source>
</evidence>
<dbReference type="Proteomes" id="UP001157186">
    <property type="component" value="Unassembled WGS sequence"/>
</dbReference>
<dbReference type="PANTHER" id="PTHR11364">
    <property type="entry name" value="THIOSULFATE SULFERTANSFERASE"/>
    <property type="match status" value="1"/>
</dbReference>
<name>A0ABQ6GPZ4_9GAMM</name>
<evidence type="ECO:0000313" key="4">
    <source>
        <dbReference type="EMBL" id="GLX78048.1"/>
    </source>
</evidence>
<dbReference type="InterPro" id="IPR001763">
    <property type="entry name" value="Rhodanese-like_dom"/>
</dbReference>
<dbReference type="CDD" id="cd01448">
    <property type="entry name" value="TST_Repeat_1"/>
    <property type="match status" value="1"/>
</dbReference>
<dbReference type="SMART" id="SM00450">
    <property type="entry name" value="RHOD"/>
    <property type="match status" value="2"/>
</dbReference>
<evidence type="ECO:0000256" key="1">
    <source>
        <dbReference type="ARBA" id="ARBA00022679"/>
    </source>
</evidence>
<dbReference type="SUPFAM" id="SSF52821">
    <property type="entry name" value="Rhodanese/Cell cycle control phosphatase"/>
    <property type="match status" value="2"/>
</dbReference>
<gene>
    <name evidence="4" type="ORF">tinsulaeT_13880</name>
</gene>
<evidence type="ECO:0000259" key="3">
    <source>
        <dbReference type="PROSITE" id="PS50206"/>
    </source>
</evidence>
<dbReference type="RefSeq" id="WP_284243942.1">
    <property type="nucleotide sequence ID" value="NZ_BSST01000001.1"/>
</dbReference>
<dbReference type="InterPro" id="IPR045078">
    <property type="entry name" value="TST/MPST-like"/>
</dbReference>
<keyword evidence="5" id="KW-1185">Reference proteome</keyword>
<keyword evidence="1" id="KW-0808">Transferase</keyword>
<dbReference type="PROSITE" id="PS50206">
    <property type="entry name" value="RHODANESE_3"/>
    <property type="match status" value="2"/>
</dbReference>
<feature type="domain" description="Rhodanese" evidence="3">
    <location>
        <begin position="166"/>
        <end position="278"/>
    </location>
</feature>
<organism evidence="4 5">
    <name type="scientific">Thalassotalea insulae</name>
    <dbReference type="NCBI Taxonomy" id="2056778"/>
    <lineage>
        <taxon>Bacteria</taxon>
        <taxon>Pseudomonadati</taxon>
        <taxon>Pseudomonadota</taxon>
        <taxon>Gammaproteobacteria</taxon>
        <taxon>Alteromonadales</taxon>
        <taxon>Colwelliaceae</taxon>
        <taxon>Thalassotalea</taxon>
    </lineage>
</organism>
<sequence length="278" mass="30133">MDISPLISTESLAAILNQTNLVFLDASMPPVGGMATPEASWPDVAIKGARRFDLERDFSDHNSGLPHTMISEQAFQQAAQALGINKDSQIVVYDDLGLFSAARAWWMFKAMGHQQVAVLDGGLPKWLRENRPIARGEQTLSVNGNFQAKAHLDYFCDVNQVLAATEDKTKAVLDARAAQRFLGQVAEPRPGLRSGHIPNSINLPFTQLLANGQLLTKAELKEAFSLLVNDNQQLIFSCGSGVTACVLALAADIAGYHELTVYDGSWAEWGSDAQLPIG</sequence>
<dbReference type="PANTHER" id="PTHR11364:SF27">
    <property type="entry name" value="SULFURTRANSFERASE"/>
    <property type="match status" value="1"/>
</dbReference>
<feature type="domain" description="Rhodanese" evidence="3">
    <location>
        <begin position="46"/>
        <end position="135"/>
    </location>
</feature>
<accession>A0ABQ6GPZ4</accession>
<dbReference type="CDD" id="cd01449">
    <property type="entry name" value="TST_Repeat_2"/>
    <property type="match status" value="1"/>
</dbReference>
<keyword evidence="2" id="KW-0677">Repeat</keyword>
<comment type="caution">
    <text evidence="4">The sequence shown here is derived from an EMBL/GenBank/DDBJ whole genome shotgun (WGS) entry which is preliminary data.</text>
</comment>
<dbReference type="EMBL" id="BSST01000001">
    <property type="protein sequence ID" value="GLX78048.1"/>
    <property type="molecule type" value="Genomic_DNA"/>
</dbReference>
<dbReference type="InterPro" id="IPR036873">
    <property type="entry name" value="Rhodanese-like_dom_sf"/>
</dbReference>
<protein>
    <submittedName>
        <fullName evidence="4">Sulfurtransferase</fullName>
    </submittedName>
</protein>
<proteinExistence type="predicted"/>
<dbReference type="Gene3D" id="3.40.250.10">
    <property type="entry name" value="Rhodanese-like domain"/>
    <property type="match status" value="2"/>
</dbReference>
<evidence type="ECO:0000256" key="2">
    <source>
        <dbReference type="ARBA" id="ARBA00022737"/>
    </source>
</evidence>
<reference evidence="4 5" key="1">
    <citation type="submission" date="2023-03" db="EMBL/GenBank/DDBJ databases">
        <title>Draft genome sequence of Thalassotalea insulae KCTC 62186T.</title>
        <authorList>
            <person name="Sawabe T."/>
        </authorList>
    </citation>
    <scope>NUCLEOTIDE SEQUENCE [LARGE SCALE GENOMIC DNA]</scope>
    <source>
        <strain evidence="4 5">KCTC 62186</strain>
    </source>
</reference>
<dbReference type="Pfam" id="PF00581">
    <property type="entry name" value="Rhodanese"/>
    <property type="match status" value="2"/>
</dbReference>